<dbReference type="Gene3D" id="3.40.50.150">
    <property type="entry name" value="Vaccinia Virus protein VP39"/>
    <property type="match status" value="1"/>
</dbReference>
<dbReference type="InterPro" id="IPR013216">
    <property type="entry name" value="Methyltransf_11"/>
</dbReference>
<evidence type="ECO:0000313" key="3">
    <source>
        <dbReference type="Proteomes" id="UP000013232"/>
    </source>
</evidence>
<dbReference type="InterPro" id="IPR029063">
    <property type="entry name" value="SAM-dependent_MTases_sf"/>
</dbReference>
<dbReference type="Proteomes" id="UP000013232">
    <property type="component" value="Unassembled WGS sequence"/>
</dbReference>
<proteinExistence type="predicted"/>
<gene>
    <name evidence="2" type="ORF">C666_04450</name>
</gene>
<keyword evidence="3" id="KW-1185">Reference proteome</keyword>
<dbReference type="CDD" id="cd02440">
    <property type="entry name" value="AdoMet_MTases"/>
    <property type="match status" value="1"/>
</dbReference>
<reference evidence="2 3" key="1">
    <citation type="submission" date="2012-09" db="EMBL/GenBank/DDBJ databases">
        <title>Draft Genome Sequences of 6 Strains from Genus Thauera.</title>
        <authorList>
            <person name="Liu B."/>
            <person name="Shapleigh J.P."/>
            <person name="Frostegard A.H."/>
        </authorList>
    </citation>
    <scope>NUCLEOTIDE SEQUENCE [LARGE SCALE GENOMIC DNA]</scope>
    <source>
        <strain evidence="3">47Lol / DSM 12138</strain>
    </source>
</reference>
<name>N6Z5X1_THAL4</name>
<evidence type="ECO:0000259" key="1">
    <source>
        <dbReference type="Pfam" id="PF08241"/>
    </source>
</evidence>
<dbReference type="GO" id="GO:0008757">
    <property type="term" value="F:S-adenosylmethionine-dependent methyltransferase activity"/>
    <property type="evidence" value="ECO:0007669"/>
    <property type="project" value="InterPro"/>
</dbReference>
<dbReference type="Pfam" id="PF08241">
    <property type="entry name" value="Methyltransf_11"/>
    <property type="match status" value="1"/>
</dbReference>
<comment type="caution">
    <text evidence="2">The sequence shown here is derived from an EMBL/GenBank/DDBJ whole genome shotgun (WGS) entry which is preliminary data.</text>
</comment>
<sequence>MSGGSYDIEKMKDAGYQTERLRVQAGSIRALEAGILRQAGIKPEHDVLEIGCGPGFVTDLLADLAREGRVHAVEPSPSLLSQVEGNVSRPPKKGLFLHQAYGSKLPLADAVVDFAYARFVLQHVPERQDVVAEAYRALRPGGVFCVVDSDDGLVICHPEEARVAAVLDKAQEVQAARGGDRFVGRKLQGMMHAAGFTKVSTRVLAMTSTDLPFEVLFNILLGYKASLIGDALDCRKLYEDLAADVAAGRRLVAAGVFIVTGHKA</sequence>
<organism evidence="2 3">
    <name type="scientific">Thauera linaloolentis (strain DSM 12138 / JCM 21573 / CCUG 41526 / CIP 105981 / IAM 15112 / NBRC 102519 / 47Lol)</name>
    <dbReference type="NCBI Taxonomy" id="1123367"/>
    <lineage>
        <taxon>Bacteria</taxon>
        <taxon>Pseudomonadati</taxon>
        <taxon>Pseudomonadota</taxon>
        <taxon>Betaproteobacteria</taxon>
        <taxon>Rhodocyclales</taxon>
        <taxon>Zoogloeaceae</taxon>
        <taxon>Thauera</taxon>
    </lineage>
</organism>
<feature type="domain" description="Methyltransferase type 11" evidence="1">
    <location>
        <begin position="48"/>
        <end position="145"/>
    </location>
</feature>
<accession>N6Z5X1</accession>
<dbReference type="SUPFAM" id="SSF53335">
    <property type="entry name" value="S-adenosyl-L-methionine-dependent methyltransferases"/>
    <property type="match status" value="1"/>
</dbReference>
<dbReference type="eggNOG" id="COG2226">
    <property type="taxonomic scope" value="Bacteria"/>
</dbReference>
<dbReference type="STRING" id="1123367.GCA_000621305_03068"/>
<dbReference type="AlphaFoldDB" id="N6Z5X1"/>
<dbReference type="PANTHER" id="PTHR43591">
    <property type="entry name" value="METHYLTRANSFERASE"/>
    <property type="match status" value="1"/>
</dbReference>
<dbReference type="EMBL" id="AMXE01000009">
    <property type="protein sequence ID" value="ENO89793.1"/>
    <property type="molecule type" value="Genomic_DNA"/>
</dbReference>
<protein>
    <recommendedName>
        <fullName evidence="1">Methyltransferase type 11 domain-containing protein</fullName>
    </recommendedName>
</protein>
<dbReference type="RefSeq" id="WP_004334376.1">
    <property type="nucleotide sequence ID" value="NZ_AMXE01000009.1"/>
</dbReference>
<dbReference type="OrthoDB" id="9760689at2"/>
<evidence type="ECO:0000313" key="2">
    <source>
        <dbReference type="EMBL" id="ENO89793.1"/>
    </source>
</evidence>